<dbReference type="Pfam" id="PF16151">
    <property type="entry name" value="DUF4859"/>
    <property type="match status" value="1"/>
</dbReference>
<reference evidence="2" key="1">
    <citation type="submission" date="2022-03" db="EMBL/GenBank/DDBJ databases">
        <title>De novo assembled genomes of Belliella spp. (Cyclobacteriaceae) strains.</title>
        <authorList>
            <person name="Szabo A."/>
            <person name="Korponai K."/>
            <person name="Felfoldi T."/>
        </authorList>
    </citation>
    <scope>NUCLEOTIDE SEQUENCE</scope>
    <source>
        <strain evidence="2">DSM 111904</strain>
    </source>
</reference>
<dbReference type="InterPro" id="IPR045690">
    <property type="entry name" value="DUF6055"/>
</dbReference>
<dbReference type="RefSeq" id="WP_241347353.1">
    <property type="nucleotide sequence ID" value="NZ_JAKZGP010000010.1"/>
</dbReference>
<feature type="domain" description="DUF4859" evidence="1">
    <location>
        <begin position="494"/>
        <end position="604"/>
    </location>
</feature>
<accession>A0ABS9UXV9</accession>
<keyword evidence="3" id="KW-1185">Reference proteome</keyword>
<sequence>MRKNSYSDLKERMHLLLCVILTVFWTSSCSEKELIGPEVEIIEHSELEIYIPNEFAEMDMSNNASTWSFQRSRQSDHFIVFWDKRYGEHDPNSTEVPEFFRVDIDNLLEKAESYYELNVYDFEFAKKGIGESNLDKYKMMIFLYYEEGWMAYGAGYDDVIGALWVNPATCKPVGAVIAHEIGHSFQYQVYCDLKGGSGFRYGFGGNGGNTFWEQTAQWQALQSYPEQIFTTHDFQVYIENYHRHLGHEWYRYASYFIHYYWAEKHGKEFIGNLWRMANEPEDPYQAYMRLQGISVEQFNDEIYEAASKNVTWDIEGLRAYGTSRIGDQKFNFQTLEDGSHQVTYNFAPGTTGYNVIPLNVPESSNTVTATFTGMVNAPGFNTVADVSRAGWRYGYVALLENGQRVYGTMSQGTTGTVSFEVPQNCSKLWFVVTGAPNSYLPHAWDEDESNDDQWPYKVKFTNTNIAGLVDFPDDAMPSDKTLSIAVNFPASETSYEGATITLDMTELAEAFVIQPNEIISKFGESIQFFGVEIDGTLNGTSTANGYGHWFDTNGNICNWGNDAVVYSEFNENNFTFTIGQYPGHSQAGDIYTVSQAFVYTYQPGQTVQATVTFNITMD</sequence>
<name>A0ABS9UXV9_9BACT</name>
<dbReference type="EMBL" id="JAKZGP010000010">
    <property type="protein sequence ID" value="MCH7408992.1"/>
    <property type="molecule type" value="Genomic_DNA"/>
</dbReference>
<dbReference type="Proteomes" id="UP001165489">
    <property type="component" value="Unassembled WGS sequence"/>
</dbReference>
<dbReference type="Pfam" id="PF19527">
    <property type="entry name" value="DUF6055"/>
    <property type="match status" value="1"/>
</dbReference>
<proteinExistence type="predicted"/>
<evidence type="ECO:0000313" key="3">
    <source>
        <dbReference type="Proteomes" id="UP001165489"/>
    </source>
</evidence>
<evidence type="ECO:0000259" key="1">
    <source>
        <dbReference type="Pfam" id="PF16151"/>
    </source>
</evidence>
<protein>
    <submittedName>
        <fullName evidence="2">DUF4859 domain-containing protein</fullName>
    </submittedName>
</protein>
<comment type="caution">
    <text evidence="2">The sequence shown here is derived from an EMBL/GenBank/DDBJ whole genome shotgun (WGS) entry which is preliminary data.</text>
</comment>
<evidence type="ECO:0000313" key="2">
    <source>
        <dbReference type="EMBL" id="MCH7408992.1"/>
    </source>
</evidence>
<gene>
    <name evidence="2" type="ORF">MM239_06275</name>
</gene>
<organism evidence="2 3">
    <name type="scientific">Belliella filtrata</name>
    <dbReference type="NCBI Taxonomy" id="2923435"/>
    <lineage>
        <taxon>Bacteria</taxon>
        <taxon>Pseudomonadati</taxon>
        <taxon>Bacteroidota</taxon>
        <taxon>Cytophagia</taxon>
        <taxon>Cytophagales</taxon>
        <taxon>Cyclobacteriaceae</taxon>
        <taxon>Belliella</taxon>
    </lineage>
</organism>
<dbReference type="PROSITE" id="PS51257">
    <property type="entry name" value="PROKAR_LIPOPROTEIN"/>
    <property type="match status" value="1"/>
</dbReference>
<dbReference type="InterPro" id="IPR032339">
    <property type="entry name" value="DUF4859"/>
</dbReference>